<protein>
    <recommendedName>
        <fullName evidence="2">AAA family ATPase</fullName>
    </recommendedName>
</protein>
<accession>A0A644VIR4</accession>
<dbReference type="SUPFAM" id="SSF52540">
    <property type="entry name" value="P-loop containing nucleoside triphosphate hydrolases"/>
    <property type="match status" value="1"/>
</dbReference>
<gene>
    <name evidence="1" type="ORF">SDC9_36543</name>
</gene>
<evidence type="ECO:0000313" key="1">
    <source>
        <dbReference type="EMBL" id="MPL90493.1"/>
    </source>
</evidence>
<dbReference type="EMBL" id="VSSQ01000305">
    <property type="protein sequence ID" value="MPL90493.1"/>
    <property type="molecule type" value="Genomic_DNA"/>
</dbReference>
<dbReference type="Pfam" id="PF13238">
    <property type="entry name" value="AAA_18"/>
    <property type="match status" value="1"/>
</dbReference>
<dbReference type="InterPro" id="IPR027417">
    <property type="entry name" value="P-loop_NTPase"/>
</dbReference>
<organism evidence="1">
    <name type="scientific">bioreactor metagenome</name>
    <dbReference type="NCBI Taxonomy" id="1076179"/>
    <lineage>
        <taxon>unclassified sequences</taxon>
        <taxon>metagenomes</taxon>
        <taxon>ecological metagenomes</taxon>
    </lineage>
</organism>
<proteinExistence type="predicted"/>
<evidence type="ECO:0008006" key="2">
    <source>
        <dbReference type="Google" id="ProtNLM"/>
    </source>
</evidence>
<dbReference type="Gene3D" id="3.40.50.300">
    <property type="entry name" value="P-loop containing nucleotide triphosphate hydrolases"/>
    <property type="match status" value="1"/>
</dbReference>
<dbReference type="AlphaFoldDB" id="A0A644VIR4"/>
<reference evidence="1" key="1">
    <citation type="submission" date="2019-08" db="EMBL/GenBank/DDBJ databases">
        <authorList>
            <person name="Kucharzyk K."/>
            <person name="Murdoch R.W."/>
            <person name="Higgins S."/>
            <person name="Loffler F."/>
        </authorList>
    </citation>
    <scope>NUCLEOTIDE SEQUENCE</scope>
</reference>
<sequence>MNQGRVIIITGSPGTGKTTIASIVAKESDFTKSVHMHTDDFYHYLSKGAIPPYLPESKHQNTIVIDAFLEAAKCYARGGYDVIVDGIIGPWFLTPWTRLAQEGYEVHYIILRASREETMKRAIERSKLSKETNIELVEIMWDQFTNIGEYESRIINTTGLSVKRTASIIKEYIKEKKYLLTYP</sequence>
<name>A0A644VIR4_9ZZZZ</name>
<comment type="caution">
    <text evidence="1">The sequence shown here is derived from an EMBL/GenBank/DDBJ whole genome shotgun (WGS) entry which is preliminary data.</text>
</comment>